<reference evidence="2 3" key="1">
    <citation type="submission" date="2014-06" db="EMBL/GenBank/DDBJ databases">
        <title>Helicobacter pullorum isolates in fresh chicken meat - phenotypic and genotypic features.</title>
        <authorList>
            <person name="Borges V."/>
            <person name="Santos A."/>
            <person name="Correia C.B."/>
            <person name="Saraiva M."/>
            <person name="Menard A."/>
            <person name="Vieira L."/>
            <person name="Sampaio D.A."/>
            <person name="Gomes J.P."/>
            <person name="Oleastro M."/>
        </authorList>
    </citation>
    <scope>NUCLEOTIDE SEQUENCE [LARGE SCALE GENOMIC DNA]</scope>
    <source>
        <strain evidence="2 3">229334/12</strain>
    </source>
</reference>
<name>A0A0N1MPV9_9HELI</name>
<dbReference type="RefSeq" id="WP_054197953.1">
    <property type="nucleotide sequence ID" value="NZ_CAJFGW010000005.1"/>
</dbReference>
<proteinExistence type="predicted"/>
<dbReference type="PATRIC" id="fig|35818.11.peg.1205"/>
<gene>
    <name evidence="2" type="ORF">HPU229334_06100</name>
</gene>
<dbReference type="AlphaFoldDB" id="A0A0N1MPV9"/>
<dbReference type="Proteomes" id="UP000037997">
    <property type="component" value="Unassembled WGS sequence"/>
</dbReference>
<dbReference type="EMBL" id="JNOC01000031">
    <property type="protein sequence ID" value="KPH55900.1"/>
    <property type="molecule type" value="Genomic_DNA"/>
</dbReference>
<protein>
    <submittedName>
        <fullName evidence="2">Uncharacterized protein</fullName>
    </submittedName>
</protein>
<evidence type="ECO:0000313" key="3">
    <source>
        <dbReference type="Proteomes" id="UP000037997"/>
    </source>
</evidence>
<evidence type="ECO:0000313" key="2">
    <source>
        <dbReference type="EMBL" id="KPH55900.1"/>
    </source>
</evidence>
<feature type="compositionally biased region" description="Polar residues" evidence="1">
    <location>
        <begin position="116"/>
        <end position="129"/>
    </location>
</feature>
<sequence length="161" mass="19001">MFSPLLYLKRLFTPKQVRFEKLLESIRPTIIVTQDESDAYITITYLIDDEIIQDLESLLEKGVKVRTEDIALVQEDLEEHIKNHIAETAQDVMHHIHPSGYIISYYNDSHEPPHTDPQNTESHSPTTEQNLDFDYDKWIDEHKEKLQKILSLLQHFHKNPK</sequence>
<evidence type="ECO:0000256" key="1">
    <source>
        <dbReference type="SAM" id="MobiDB-lite"/>
    </source>
</evidence>
<comment type="caution">
    <text evidence="2">The sequence shown here is derived from an EMBL/GenBank/DDBJ whole genome shotgun (WGS) entry which is preliminary data.</text>
</comment>
<organism evidence="2 3">
    <name type="scientific">Helicobacter pullorum</name>
    <dbReference type="NCBI Taxonomy" id="35818"/>
    <lineage>
        <taxon>Bacteria</taxon>
        <taxon>Pseudomonadati</taxon>
        <taxon>Campylobacterota</taxon>
        <taxon>Epsilonproteobacteria</taxon>
        <taxon>Campylobacterales</taxon>
        <taxon>Helicobacteraceae</taxon>
        <taxon>Helicobacter</taxon>
    </lineage>
</organism>
<accession>A0A0N1MPV9</accession>
<feature type="region of interest" description="Disordered" evidence="1">
    <location>
        <begin position="106"/>
        <end position="129"/>
    </location>
</feature>